<evidence type="ECO:0000313" key="1">
    <source>
        <dbReference type="EMBL" id="WAJ27405.1"/>
    </source>
</evidence>
<name>A0ACD4NKM8_9HYPH</name>
<dbReference type="Proteomes" id="UP001163223">
    <property type="component" value="Chromosome"/>
</dbReference>
<protein>
    <submittedName>
        <fullName evidence="1">Pilus assembly protein TadG-related protein</fullName>
    </submittedName>
</protein>
<sequence>MKRFFVDKRGNFAIMAAMVMTGLIVSLGGAVDMARAYNGRVNLQKSMDAAALAIASSAETDPAKLVDMATNFVMANVSVNVIKNVEVTRATIDESNRVVVEASGSVDATFLTLINYPTLGFDLVSETERPNEVELEVALVLDNTFSMNDADASGTRKIDALKTAAKLLVKMLMPEDDKLVSIGIVPYANNVNVGKGFAGASWLTDTSNDVQTSTKTCKEITQESYCATRAPSYQCAKNYDGVIVMETCSGACLETKIRYFDPPKVSCSGGGTTTYKFEGCVGSRRTGTTHLHDGSPSELYPAFRTTSTTSDHNRSCLKPIVALGKKRAPLEKAIDDLIINISSYRPQTYIPAGLIWGQNLLSPSQPFQANDYPAPDDKTLRKIMVLMTDGENTLRLASNRDGTHTAPSGNAGQISTQLTKTNQDTATLCAYSKSKGIEIFTVALMVDDATAKSLLEACATDKEHYFDASDATGLVDAFRSIAGSINAVRLAK</sequence>
<proteinExistence type="predicted"/>
<evidence type="ECO:0000313" key="2">
    <source>
        <dbReference type="Proteomes" id="UP001163223"/>
    </source>
</evidence>
<reference evidence="1" key="1">
    <citation type="submission" date="2022-11" db="EMBL/GenBank/DDBJ databases">
        <title>beta-Carotene-producing bacterium, Jeongeuplla avenae sp. nov., alleviates the salt stress of Arabidopsis seedlings.</title>
        <authorList>
            <person name="Jiang L."/>
            <person name="Lee J."/>
        </authorList>
    </citation>
    <scope>NUCLEOTIDE SEQUENCE</scope>
    <source>
        <strain evidence="1">DY_R2A_6</strain>
    </source>
</reference>
<keyword evidence="2" id="KW-1185">Reference proteome</keyword>
<organism evidence="1 2">
    <name type="scientific">Antarcticirhabdus aurantiaca</name>
    <dbReference type="NCBI Taxonomy" id="2606717"/>
    <lineage>
        <taxon>Bacteria</taxon>
        <taxon>Pseudomonadati</taxon>
        <taxon>Pseudomonadota</taxon>
        <taxon>Alphaproteobacteria</taxon>
        <taxon>Hyphomicrobiales</taxon>
        <taxon>Aurantimonadaceae</taxon>
        <taxon>Antarcticirhabdus</taxon>
    </lineage>
</organism>
<accession>A0ACD4NKM8</accession>
<gene>
    <name evidence="1" type="ORF">OXU80_21545</name>
</gene>
<dbReference type="EMBL" id="CP113520">
    <property type="protein sequence ID" value="WAJ27405.1"/>
    <property type="molecule type" value="Genomic_DNA"/>
</dbReference>